<organism evidence="2">
    <name type="scientific">Phenylobacterium glaciei</name>
    <dbReference type="NCBI Taxonomy" id="2803784"/>
    <lineage>
        <taxon>Bacteria</taxon>
        <taxon>Pseudomonadati</taxon>
        <taxon>Pseudomonadota</taxon>
        <taxon>Alphaproteobacteria</taxon>
        <taxon>Caulobacterales</taxon>
        <taxon>Caulobacteraceae</taxon>
        <taxon>Phenylobacterium</taxon>
    </lineage>
</organism>
<feature type="region of interest" description="Disordered" evidence="1">
    <location>
        <begin position="129"/>
        <end position="164"/>
    </location>
</feature>
<gene>
    <name evidence="2" type="ORF">JKL49_11655</name>
</gene>
<reference evidence="2" key="1">
    <citation type="submission" date="2021-01" db="EMBL/GenBank/DDBJ databases">
        <title>Genome sequence of Phenylobacterium sp. 20VBR1 isolated from a valley glaceir, Ny-Alesund, Svalbard.</title>
        <authorList>
            <person name="Thomas F.A."/>
            <person name="Krishnan K.P."/>
            <person name="Sinha R.K."/>
        </authorList>
    </citation>
    <scope>NUCLEOTIDE SEQUENCE</scope>
    <source>
        <strain evidence="2">20VBR1</strain>
    </source>
</reference>
<dbReference type="AlphaFoldDB" id="A0A974SAV9"/>
<sequence>MDDADAEHQIEGVIGVAGGVGVASLEVGVGQTSRLGRLPRGVDRNVGDVDAVDGFGDRRDPQSGLTQRAAIVEHGCISRVREEQPLILSVAVADGVVVFVLGDAGFLGEPRIVELTFPLDDSRAKIIHEASSKNADTPAQIQQEARRENRSPNGGGVYRPLFAS</sequence>
<accession>A0A974SAV9</accession>
<evidence type="ECO:0000256" key="1">
    <source>
        <dbReference type="SAM" id="MobiDB-lite"/>
    </source>
</evidence>
<dbReference type="EMBL" id="CP068570">
    <property type="protein sequence ID" value="QQZ52158.1"/>
    <property type="molecule type" value="Genomic_DNA"/>
</dbReference>
<feature type="compositionally biased region" description="Polar residues" evidence="1">
    <location>
        <begin position="132"/>
        <end position="143"/>
    </location>
</feature>
<proteinExistence type="predicted"/>
<evidence type="ECO:0000313" key="2">
    <source>
        <dbReference type="EMBL" id="QQZ52158.1"/>
    </source>
</evidence>
<name>A0A974SAV9_9CAUL</name>
<protein>
    <submittedName>
        <fullName evidence="2">Uncharacterized protein</fullName>
    </submittedName>
</protein>